<dbReference type="InterPro" id="IPR029044">
    <property type="entry name" value="Nucleotide-diphossugar_trans"/>
</dbReference>
<reference evidence="3" key="1">
    <citation type="journal article" date="2019" name="Int. J. Syst. Evol. Microbiol.">
        <title>The Global Catalogue of Microorganisms (GCM) 10K type strain sequencing project: providing services to taxonomists for standard genome sequencing and annotation.</title>
        <authorList>
            <consortium name="The Broad Institute Genomics Platform"/>
            <consortium name="The Broad Institute Genome Sequencing Center for Infectious Disease"/>
            <person name="Wu L."/>
            <person name="Ma J."/>
        </authorList>
    </citation>
    <scope>NUCLEOTIDE SEQUENCE [LARGE SCALE GENOMIC DNA]</scope>
    <source>
        <strain evidence="3">CCUG 62953</strain>
    </source>
</reference>
<dbReference type="PANTHER" id="PTHR43685">
    <property type="entry name" value="GLYCOSYLTRANSFERASE"/>
    <property type="match status" value="1"/>
</dbReference>
<evidence type="ECO:0000313" key="3">
    <source>
        <dbReference type="Proteomes" id="UP001597135"/>
    </source>
</evidence>
<gene>
    <name evidence="2" type="ORF">ACFQ4E_11640</name>
</gene>
<dbReference type="Proteomes" id="UP001597135">
    <property type="component" value="Unassembled WGS sequence"/>
</dbReference>
<comment type="caution">
    <text evidence="2">The sequence shown here is derived from an EMBL/GenBank/DDBJ whole genome shotgun (WGS) entry which is preliminary data.</text>
</comment>
<protein>
    <submittedName>
        <fullName evidence="2">Glycosyltransferase family 2 protein</fullName>
    </submittedName>
</protein>
<dbReference type="EMBL" id="JBHTMU010000018">
    <property type="protein sequence ID" value="MFD1343073.1"/>
    <property type="molecule type" value="Genomic_DNA"/>
</dbReference>
<dbReference type="SUPFAM" id="SSF53448">
    <property type="entry name" value="Nucleotide-diphospho-sugar transferases"/>
    <property type="match status" value="1"/>
</dbReference>
<dbReference type="PANTHER" id="PTHR43685:SF12">
    <property type="entry name" value="GLYCOSYL TRANSFERASE FAMILY 2"/>
    <property type="match status" value="1"/>
</dbReference>
<proteinExistence type="predicted"/>
<organism evidence="2 3">
    <name type="scientific">Litorisediminicola beolgyonensis</name>
    <dbReference type="NCBI Taxonomy" id="1173614"/>
    <lineage>
        <taxon>Bacteria</taxon>
        <taxon>Pseudomonadati</taxon>
        <taxon>Pseudomonadota</taxon>
        <taxon>Alphaproteobacteria</taxon>
        <taxon>Rhodobacterales</taxon>
        <taxon>Paracoccaceae</taxon>
        <taxon>Litorisediminicola</taxon>
    </lineage>
</organism>
<dbReference type="Gene3D" id="3.90.550.10">
    <property type="entry name" value="Spore Coat Polysaccharide Biosynthesis Protein SpsA, Chain A"/>
    <property type="match status" value="1"/>
</dbReference>
<sequence length="309" mass="34207">MPWLSVLVPVYNGAATLAESLGSLVGQAEGVEVLLVDQGSKDDSRAIAESFADRLDLTIIDAPENRNWVQNTNLALSRAQAPHATMLHQDDLWRPGRAALLRRMIDRAPDAALYLHAADYIDANGRTVGQFAPGFSATPRSLTSEDALARLLVQNTVALPAAAFPTEIAREAGGLDQSLWYTADWDFWLKLTRRGPVHWSPERRAAFRLHGGSQTVTGSRDLDDFAAQLATPLERHLTALPARLRAPVRKRAEASNALNLWMAARFHGTPRPTRPLLAQLAALGPTNWGPFWRDARVFQRVLPRLRLRR</sequence>
<dbReference type="InterPro" id="IPR001173">
    <property type="entry name" value="Glyco_trans_2-like"/>
</dbReference>
<feature type="domain" description="Glycosyltransferase 2-like" evidence="1">
    <location>
        <begin position="5"/>
        <end position="124"/>
    </location>
</feature>
<dbReference type="Pfam" id="PF00535">
    <property type="entry name" value="Glycos_transf_2"/>
    <property type="match status" value="1"/>
</dbReference>
<accession>A0ABW3ZJH7</accession>
<dbReference type="InterPro" id="IPR050834">
    <property type="entry name" value="Glycosyltransf_2"/>
</dbReference>
<dbReference type="RefSeq" id="WP_386803687.1">
    <property type="nucleotide sequence ID" value="NZ_JBHTMU010000018.1"/>
</dbReference>
<keyword evidence="3" id="KW-1185">Reference proteome</keyword>
<evidence type="ECO:0000259" key="1">
    <source>
        <dbReference type="Pfam" id="PF00535"/>
    </source>
</evidence>
<name>A0ABW3ZJH7_9RHOB</name>
<evidence type="ECO:0000313" key="2">
    <source>
        <dbReference type="EMBL" id="MFD1343073.1"/>
    </source>
</evidence>